<comment type="caution">
    <text evidence="2">The sequence shown here is derived from an EMBL/GenBank/DDBJ whole genome shotgun (WGS) entry which is preliminary data.</text>
</comment>
<evidence type="ECO:0000256" key="1">
    <source>
        <dbReference type="SAM" id="Phobius"/>
    </source>
</evidence>
<dbReference type="Proteomes" id="UP000078459">
    <property type="component" value="Unassembled WGS sequence"/>
</dbReference>
<feature type="transmembrane region" description="Helical" evidence="1">
    <location>
        <begin position="351"/>
        <end position="369"/>
    </location>
</feature>
<dbReference type="RefSeq" id="WP_068822950.1">
    <property type="nucleotide sequence ID" value="NZ_LWHJ01000029.1"/>
</dbReference>
<reference evidence="2 3" key="1">
    <citation type="submission" date="2016-04" db="EMBL/GenBank/DDBJ databases">
        <authorList>
            <person name="Evans L.H."/>
            <person name="Alamgir A."/>
            <person name="Owens N."/>
            <person name="Weber N.D."/>
            <person name="Virtaneva K."/>
            <person name="Barbian K."/>
            <person name="Babar A."/>
            <person name="Rosenke K."/>
        </authorList>
    </citation>
    <scope>NUCLEOTIDE SEQUENCE [LARGE SCALE GENOMIC DNA]</scope>
    <source>
        <strain evidence="2 3">CCM 8644</strain>
    </source>
</reference>
<feature type="transmembrane region" description="Helical" evidence="1">
    <location>
        <begin position="375"/>
        <end position="396"/>
    </location>
</feature>
<feature type="transmembrane region" description="Helical" evidence="1">
    <location>
        <begin position="167"/>
        <end position="188"/>
    </location>
</feature>
<organism evidence="2 3">
    <name type="scientific">Pedobacter psychrophilus</name>
    <dbReference type="NCBI Taxonomy" id="1826909"/>
    <lineage>
        <taxon>Bacteria</taxon>
        <taxon>Pseudomonadati</taxon>
        <taxon>Bacteroidota</taxon>
        <taxon>Sphingobacteriia</taxon>
        <taxon>Sphingobacteriales</taxon>
        <taxon>Sphingobacteriaceae</taxon>
        <taxon>Pedobacter</taxon>
    </lineage>
</organism>
<keyword evidence="1" id="KW-0812">Transmembrane</keyword>
<evidence type="ECO:0000313" key="2">
    <source>
        <dbReference type="EMBL" id="OAQ38797.1"/>
    </source>
</evidence>
<feature type="transmembrane region" description="Helical" evidence="1">
    <location>
        <begin position="281"/>
        <end position="304"/>
    </location>
</feature>
<reference evidence="2 3" key="2">
    <citation type="submission" date="2016-06" db="EMBL/GenBank/DDBJ databases">
        <title>Pedobacter psychrophilus sp. nov., isolated from Antarctic fragmentary rock.</title>
        <authorList>
            <person name="Svec P."/>
        </authorList>
    </citation>
    <scope>NUCLEOTIDE SEQUENCE [LARGE SCALE GENOMIC DNA]</scope>
    <source>
        <strain evidence="2 3">CCM 8644</strain>
    </source>
</reference>
<keyword evidence="1" id="KW-1133">Transmembrane helix</keyword>
<feature type="transmembrane region" description="Helical" evidence="1">
    <location>
        <begin position="316"/>
        <end position="339"/>
    </location>
</feature>
<evidence type="ECO:0000313" key="3">
    <source>
        <dbReference type="Proteomes" id="UP000078459"/>
    </source>
</evidence>
<accession>A0A179DCN1</accession>
<keyword evidence="3" id="KW-1185">Reference proteome</keyword>
<feature type="transmembrane region" description="Helical" evidence="1">
    <location>
        <begin position="110"/>
        <end position="127"/>
    </location>
</feature>
<name>A0A179DCN1_9SPHI</name>
<keyword evidence="1" id="KW-0472">Membrane</keyword>
<protein>
    <recommendedName>
        <fullName evidence="4">Polysaccharide biosynthesis protein C-terminal domain-containing protein</fullName>
    </recommendedName>
</protein>
<feature type="transmembrane region" description="Helical" evidence="1">
    <location>
        <begin position="38"/>
        <end position="60"/>
    </location>
</feature>
<feature type="transmembrane region" description="Helical" evidence="1">
    <location>
        <begin position="139"/>
        <end position="161"/>
    </location>
</feature>
<dbReference type="OrthoDB" id="7107952at2"/>
<feature type="transmembrane region" description="Helical" evidence="1">
    <location>
        <begin position="81"/>
        <end position="104"/>
    </location>
</feature>
<proteinExistence type="predicted"/>
<sequence>MKRFEFFEVSGMRILVVILQLVFLKIYSNYTSVYELGIYYFLFTLSYSLNAFLLVPLDYFQQSQLYDLKSSNYSLKSFFKINVWVIKLILLILIFGVILCLFIMPAYVYVLPIITILALSTYVVNLLRGISNNLERRRIAIYTLLLETILKSIIFYTLQYFWHPSAIIILIAVLLSSLITLSILCILIKRFDEYESSEIHIFEARDVIKFSYPISIGAVVNWIQLQGYRMILVPLGLVEVVGIYGTVANVGTSGMSALSTVYSQLFVPNLYKSQGKYIKTYLQYALATILLVICVGYLLSDLIIEILTKAEFIKYSYIIVFGILSEAGNFLIGGLTIYLTIKKLTKSSMKASITGLFIFFTSFIILYLLKKVNVYTIGIPIILTQIIITFYLGFIVHKNILKERI</sequence>
<dbReference type="AlphaFoldDB" id="A0A179DCN1"/>
<evidence type="ECO:0008006" key="4">
    <source>
        <dbReference type="Google" id="ProtNLM"/>
    </source>
</evidence>
<gene>
    <name evidence="2" type="ORF">A5893_12165</name>
</gene>
<dbReference type="STRING" id="1826909.A5893_12165"/>
<dbReference type="EMBL" id="LWHJ01000029">
    <property type="protein sequence ID" value="OAQ38797.1"/>
    <property type="molecule type" value="Genomic_DNA"/>
</dbReference>